<comment type="caution">
    <text evidence="2">The sequence shown here is derived from an EMBL/GenBank/DDBJ whole genome shotgun (WGS) entry which is preliminary data.</text>
</comment>
<evidence type="ECO:0000259" key="1">
    <source>
        <dbReference type="Pfam" id="PF00535"/>
    </source>
</evidence>
<gene>
    <name evidence="2" type="ORF">MKY91_17005</name>
</gene>
<dbReference type="EMBL" id="JBCITK010000001">
    <property type="protein sequence ID" value="MEN0644856.1"/>
    <property type="molecule type" value="Genomic_DNA"/>
</dbReference>
<keyword evidence="2" id="KW-0328">Glycosyltransferase</keyword>
<proteinExistence type="predicted"/>
<dbReference type="RefSeq" id="WP_343131478.1">
    <property type="nucleotide sequence ID" value="NZ_JBCITK010000001.1"/>
</dbReference>
<organism evidence="2 3">
    <name type="scientific">Alkalicoccobacillus gibsonii</name>
    <dbReference type="NCBI Taxonomy" id="79881"/>
    <lineage>
        <taxon>Bacteria</taxon>
        <taxon>Bacillati</taxon>
        <taxon>Bacillota</taxon>
        <taxon>Bacilli</taxon>
        <taxon>Bacillales</taxon>
        <taxon>Bacillaceae</taxon>
        <taxon>Alkalicoccobacillus</taxon>
    </lineage>
</organism>
<keyword evidence="2" id="KW-0808">Transferase</keyword>
<evidence type="ECO:0000313" key="3">
    <source>
        <dbReference type="Proteomes" id="UP001418796"/>
    </source>
</evidence>
<dbReference type="Gene3D" id="3.90.550.10">
    <property type="entry name" value="Spore Coat Polysaccharide Biosynthesis Protein SpsA, Chain A"/>
    <property type="match status" value="1"/>
</dbReference>
<dbReference type="Pfam" id="PF00535">
    <property type="entry name" value="Glycos_transf_2"/>
    <property type="match status" value="1"/>
</dbReference>
<name>A0ABU9VLR7_9BACI</name>
<accession>A0ABU9VLR7</accession>
<dbReference type="PANTHER" id="PTHR43685:SF2">
    <property type="entry name" value="GLYCOSYLTRANSFERASE 2-LIKE DOMAIN-CONTAINING PROTEIN"/>
    <property type="match status" value="1"/>
</dbReference>
<reference evidence="2 3" key="1">
    <citation type="submission" date="2024-03" db="EMBL/GenBank/DDBJ databases">
        <title>Bacilli Hybrid Assemblies.</title>
        <authorList>
            <person name="Kovac J."/>
        </authorList>
    </citation>
    <scope>NUCLEOTIDE SEQUENCE [LARGE SCALE GENOMIC DNA]</scope>
    <source>
        <strain evidence="2 3">FSL R7-0666</strain>
    </source>
</reference>
<dbReference type="InterPro" id="IPR001173">
    <property type="entry name" value="Glyco_trans_2-like"/>
</dbReference>
<dbReference type="SUPFAM" id="SSF53448">
    <property type="entry name" value="Nucleotide-diphospho-sugar transferases"/>
    <property type="match status" value="1"/>
</dbReference>
<dbReference type="EC" id="2.4.-.-" evidence="2"/>
<dbReference type="InterPro" id="IPR029044">
    <property type="entry name" value="Nucleotide-diphossugar_trans"/>
</dbReference>
<dbReference type="InterPro" id="IPR050834">
    <property type="entry name" value="Glycosyltransf_2"/>
</dbReference>
<dbReference type="Proteomes" id="UP001418796">
    <property type="component" value="Unassembled WGS sequence"/>
</dbReference>
<dbReference type="PANTHER" id="PTHR43685">
    <property type="entry name" value="GLYCOSYLTRANSFERASE"/>
    <property type="match status" value="1"/>
</dbReference>
<feature type="domain" description="Glycosyltransferase 2-like" evidence="1">
    <location>
        <begin position="177"/>
        <end position="277"/>
    </location>
</feature>
<dbReference type="GO" id="GO:0016757">
    <property type="term" value="F:glycosyltransferase activity"/>
    <property type="evidence" value="ECO:0007669"/>
    <property type="project" value="UniProtKB-KW"/>
</dbReference>
<evidence type="ECO:0000313" key="2">
    <source>
        <dbReference type="EMBL" id="MEN0644856.1"/>
    </source>
</evidence>
<protein>
    <submittedName>
        <fullName evidence="2">Glycosyltransferase</fullName>
        <ecNumber evidence="2">2.4.-.-</ecNumber>
    </submittedName>
</protein>
<keyword evidence="3" id="KW-1185">Reference proteome</keyword>
<sequence>MNHLLVVILYRPPFHTVFTTLASIRTLRPESIWLIHSSSETLPSLPDDVHLLEVKPEELGKQLNTLIHSRQKVDSALVLFSGVHTLIHKDTSVMVSGNEEQVWLQNQAWTRSPIPETRYIPFKEAFLAYWLNQLPKDMPFQPLKAPSQGRMPITEHAKLEFAGTYEQPNEQLTSPVTVLIAHYNHVNTVDAAIASCLVGRFVPEQILVIDDASTDSSKERLATWEHPTLHIHFLKQNGGKARALNAGLPYIHSPFILELDPDDWLDPDAFTKMRESILSWPEQSPLLYGNFRRWNSAKHELQYKGIAKGRPIYSKAELLAYRHPLGPRLYRTSSLKKIGGFPELNYADGRLYEDVAVMYKLLEEGPFHYVDQTFYNVRNHQDSITQKNHAKWNGFLTHLKDLD</sequence>